<evidence type="ECO:0000313" key="2">
    <source>
        <dbReference type="Proteomes" id="UP000612585"/>
    </source>
</evidence>
<proteinExistence type="predicted"/>
<protein>
    <submittedName>
        <fullName evidence="1">Uncharacterized protein</fullName>
    </submittedName>
</protein>
<dbReference type="RefSeq" id="WP_204013145.1">
    <property type="nucleotide sequence ID" value="NZ_BOPG01000117.1"/>
</dbReference>
<accession>A0A8J3ZMW7</accession>
<keyword evidence="2" id="KW-1185">Reference proteome</keyword>
<organism evidence="1 2">
    <name type="scientific">Virgisporangium aurantiacum</name>
    <dbReference type="NCBI Taxonomy" id="175570"/>
    <lineage>
        <taxon>Bacteria</taxon>
        <taxon>Bacillati</taxon>
        <taxon>Actinomycetota</taxon>
        <taxon>Actinomycetes</taxon>
        <taxon>Micromonosporales</taxon>
        <taxon>Micromonosporaceae</taxon>
        <taxon>Virgisporangium</taxon>
    </lineage>
</organism>
<reference evidence="1" key="1">
    <citation type="submission" date="2021-01" db="EMBL/GenBank/DDBJ databases">
        <title>Whole genome shotgun sequence of Virgisporangium aurantiacum NBRC 16421.</title>
        <authorList>
            <person name="Komaki H."/>
            <person name="Tamura T."/>
        </authorList>
    </citation>
    <scope>NUCLEOTIDE SEQUENCE</scope>
    <source>
        <strain evidence="1">NBRC 16421</strain>
    </source>
</reference>
<dbReference type="EMBL" id="BOPG01000117">
    <property type="protein sequence ID" value="GIJ64476.1"/>
    <property type="molecule type" value="Genomic_DNA"/>
</dbReference>
<sequence>MRRVLPTRPIDHLRIRVQPTRTVRTAVVCLPAGTAPVDMPRRAAAVLTTVGVPSVGVLPRFAVNVQHRPWRVKNLVDCWQGLTSGGPVRLLDLARMRATAATTADVEWHVWNQLVHGTKPAEPFWVYLDRFRGDPDRHPLARVQAEYRSQPRIMAMAAHNAATRTTGCPVPMLPTSAVETFQAGHYTYVAAARLAAVPGDAFASVTGRWMTSASGRLVDTLAFLTAANAHLDEMPSDSQLVAVASPAGDGGVR</sequence>
<comment type="caution">
    <text evidence="1">The sequence shown here is derived from an EMBL/GenBank/DDBJ whole genome shotgun (WGS) entry which is preliminary data.</text>
</comment>
<gene>
    <name evidence="1" type="ORF">Vau01_119920</name>
</gene>
<evidence type="ECO:0000313" key="1">
    <source>
        <dbReference type="EMBL" id="GIJ64476.1"/>
    </source>
</evidence>
<dbReference type="Proteomes" id="UP000612585">
    <property type="component" value="Unassembled WGS sequence"/>
</dbReference>
<name>A0A8J3ZMW7_9ACTN</name>
<dbReference type="AlphaFoldDB" id="A0A8J3ZMW7"/>